<dbReference type="EMBL" id="JAGKSQ010000001">
    <property type="protein sequence ID" value="MBP3950128.1"/>
    <property type="molecule type" value="Genomic_DNA"/>
</dbReference>
<proteinExistence type="predicted"/>
<keyword evidence="2" id="KW-1185">Reference proteome</keyword>
<dbReference type="Proteomes" id="UP000678228">
    <property type="component" value="Unassembled WGS sequence"/>
</dbReference>
<evidence type="ECO:0000313" key="2">
    <source>
        <dbReference type="Proteomes" id="UP000678228"/>
    </source>
</evidence>
<dbReference type="RefSeq" id="WP_210595741.1">
    <property type="nucleotide sequence ID" value="NZ_JAGKSQ010000001.1"/>
</dbReference>
<name>A0A941APH8_9BACI</name>
<comment type="caution">
    <text evidence="1">The sequence shown here is derived from an EMBL/GenBank/DDBJ whole genome shotgun (WGS) entry which is preliminary data.</text>
</comment>
<organism evidence="1 2">
    <name type="scientific">Halalkalibacter suaedae</name>
    <dbReference type="NCBI Taxonomy" id="2822140"/>
    <lineage>
        <taxon>Bacteria</taxon>
        <taxon>Bacillati</taxon>
        <taxon>Bacillota</taxon>
        <taxon>Bacilli</taxon>
        <taxon>Bacillales</taxon>
        <taxon>Bacillaceae</taxon>
        <taxon>Halalkalibacter</taxon>
    </lineage>
</organism>
<sequence length="107" mass="11940">MKGLKVLVVLLVLFVAFSYDTIAIGSSGHAGDELLATSDSVDEFYLGQSFQPFLSERKSVLTDRKALEGIVLFVPKPFLSSPESKRKYLYNLLTIKRGHVLNKILHI</sequence>
<accession>A0A941APH8</accession>
<protein>
    <submittedName>
        <fullName evidence="1">Uncharacterized protein</fullName>
    </submittedName>
</protein>
<evidence type="ECO:0000313" key="1">
    <source>
        <dbReference type="EMBL" id="MBP3950128.1"/>
    </source>
</evidence>
<dbReference type="AlphaFoldDB" id="A0A941APH8"/>
<gene>
    <name evidence="1" type="ORF">J7W16_03210</name>
</gene>
<reference evidence="1" key="1">
    <citation type="submission" date="2021-03" db="EMBL/GenBank/DDBJ databases">
        <title>Bacillus suaedae sp. nov., isolated from Suaeda aralocaspica.</title>
        <authorList>
            <person name="Lei R.F.R."/>
        </authorList>
    </citation>
    <scope>NUCLEOTIDE SEQUENCE</scope>
    <source>
        <strain evidence="1">YZJH907-2</strain>
    </source>
</reference>